<dbReference type="EMBL" id="JAOVZR010000001">
    <property type="protein sequence ID" value="MCY0146252.1"/>
    <property type="molecule type" value="Genomic_DNA"/>
</dbReference>
<dbReference type="Proteomes" id="UP001073227">
    <property type="component" value="Unassembled WGS sequence"/>
</dbReference>
<comment type="caution">
    <text evidence="2">The sequence shown here is derived from an EMBL/GenBank/DDBJ whole genome shotgun (WGS) entry which is preliminary data.</text>
</comment>
<gene>
    <name evidence="2" type="ORF">OEG84_00595</name>
</gene>
<dbReference type="InterPro" id="IPR000182">
    <property type="entry name" value="GNAT_dom"/>
</dbReference>
<dbReference type="Pfam" id="PF13302">
    <property type="entry name" value="Acetyltransf_3"/>
    <property type="match status" value="1"/>
</dbReference>
<accession>A0ABT3Z3D4</accession>
<dbReference type="Gene3D" id="3.40.630.30">
    <property type="match status" value="1"/>
</dbReference>
<dbReference type="RefSeq" id="WP_267651932.1">
    <property type="nucleotide sequence ID" value="NZ_JAOVZR010000001.1"/>
</dbReference>
<evidence type="ECO:0000313" key="3">
    <source>
        <dbReference type="Proteomes" id="UP001073227"/>
    </source>
</evidence>
<dbReference type="PANTHER" id="PTHR43792">
    <property type="entry name" value="GNAT FAMILY, PUTATIVE (AFU_ORTHOLOGUE AFUA_3G00765)-RELATED-RELATED"/>
    <property type="match status" value="1"/>
</dbReference>
<dbReference type="InterPro" id="IPR016181">
    <property type="entry name" value="Acyl_CoA_acyltransferase"/>
</dbReference>
<proteinExistence type="predicted"/>
<reference evidence="2" key="1">
    <citation type="submission" date="2022-10" db="EMBL/GenBank/DDBJ databases">
        <title>Hoeflea sp. G2-23, isolated from marine algae.</title>
        <authorList>
            <person name="Kristyanto S."/>
            <person name="Kim J.M."/>
            <person name="Jeon C.O."/>
        </authorList>
    </citation>
    <scope>NUCLEOTIDE SEQUENCE</scope>
    <source>
        <strain evidence="2">G2-23</strain>
    </source>
</reference>
<feature type="domain" description="N-acetyltransferase" evidence="1">
    <location>
        <begin position="14"/>
        <end position="175"/>
    </location>
</feature>
<evidence type="ECO:0000313" key="2">
    <source>
        <dbReference type="EMBL" id="MCY0146252.1"/>
    </source>
</evidence>
<dbReference type="InterPro" id="IPR051531">
    <property type="entry name" value="N-acetyltransferase"/>
</dbReference>
<name>A0ABT3Z3D4_9HYPH</name>
<keyword evidence="3" id="KW-1185">Reference proteome</keyword>
<evidence type="ECO:0000259" key="1">
    <source>
        <dbReference type="PROSITE" id="PS51186"/>
    </source>
</evidence>
<sequence>MKIGRTILTERQRIRGWEDTDTDRAFFHRVNSDDAIQRYFPWRWSRAEADENFDQMQARTAENGFGWAVAEDLETGVPIGFVGLGQMRHTQVTGPGVEIGWRYVPEAWGKGLATEAARALLVHGFEDLGLERIVAYAVASNRPSLAVMARIGMRERPDLSFDHPMVPDDMPHLKRHAFWEKFSPVARG</sequence>
<dbReference type="SUPFAM" id="SSF55729">
    <property type="entry name" value="Acyl-CoA N-acyltransferases (Nat)"/>
    <property type="match status" value="1"/>
</dbReference>
<protein>
    <submittedName>
        <fullName evidence="2">GNAT family N-acetyltransferase</fullName>
    </submittedName>
</protein>
<organism evidence="2 3">
    <name type="scientific">Hoeflea algicola</name>
    <dbReference type="NCBI Taxonomy" id="2983763"/>
    <lineage>
        <taxon>Bacteria</taxon>
        <taxon>Pseudomonadati</taxon>
        <taxon>Pseudomonadota</taxon>
        <taxon>Alphaproteobacteria</taxon>
        <taxon>Hyphomicrobiales</taxon>
        <taxon>Rhizobiaceae</taxon>
        <taxon>Hoeflea</taxon>
    </lineage>
</organism>
<dbReference type="PANTHER" id="PTHR43792:SF1">
    <property type="entry name" value="N-ACETYLTRANSFERASE DOMAIN-CONTAINING PROTEIN"/>
    <property type="match status" value="1"/>
</dbReference>
<dbReference type="PROSITE" id="PS51186">
    <property type="entry name" value="GNAT"/>
    <property type="match status" value="1"/>
</dbReference>